<dbReference type="GO" id="GO:0003735">
    <property type="term" value="F:structural constituent of ribosome"/>
    <property type="evidence" value="ECO:0007669"/>
    <property type="project" value="InterPro"/>
</dbReference>
<evidence type="ECO:0000256" key="1">
    <source>
        <dbReference type="ARBA" id="ARBA00008080"/>
    </source>
</evidence>
<dbReference type="PROSITE" id="PS50159">
    <property type="entry name" value="RIBOSOMAL_S13_2"/>
    <property type="match status" value="1"/>
</dbReference>
<evidence type="ECO:0000313" key="5">
    <source>
        <dbReference type="Proteomes" id="UP000292362"/>
    </source>
</evidence>
<dbReference type="Pfam" id="PF00416">
    <property type="entry name" value="Ribosomal_S13"/>
    <property type="match status" value="1"/>
</dbReference>
<comment type="similarity">
    <text evidence="1">Belongs to the universal ribosomal protein uS13 family.</text>
</comment>
<evidence type="ECO:0000313" key="4">
    <source>
        <dbReference type="EMBL" id="TBT96592.1"/>
    </source>
</evidence>
<dbReference type="GO" id="GO:0003723">
    <property type="term" value="F:RNA binding"/>
    <property type="evidence" value="ECO:0007669"/>
    <property type="project" value="InterPro"/>
</dbReference>
<dbReference type="GO" id="GO:0006412">
    <property type="term" value="P:translation"/>
    <property type="evidence" value="ECO:0007669"/>
    <property type="project" value="InterPro"/>
</dbReference>
<dbReference type="GO" id="GO:0015935">
    <property type="term" value="C:small ribosomal subunit"/>
    <property type="evidence" value="ECO:0007669"/>
    <property type="project" value="TreeGrafter"/>
</dbReference>
<dbReference type="InterPro" id="IPR001892">
    <property type="entry name" value="Ribosomal_uS13"/>
</dbReference>
<keyword evidence="3" id="KW-0687">Ribonucleoprotein</keyword>
<dbReference type="GO" id="GO:0005829">
    <property type="term" value="C:cytosol"/>
    <property type="evidence" value="ECO:0007669"/>
    <property type="project" value="TreeGrafter"/>
</dbReference>
<proteinExistence type="inferred from homology"/>
<comment type="caution">
    <text evidence="4">The sequence shown here is derived from an EMBL/GenBank/DDBJ whole genome shotgun (WGS) entry which is preliminary data.</text>
</comment>
<gene>
    <name evidence="4" type="ORF">CWI37_2898p0010</name>
</gene>
<dbReference type="VEuPathDB" id="MicrosporidiaDB:CWI37_2898p0010"/>
<dbReference type="AlphaFoldDB" id="A0A4Q9KPQ5"/>
<dbReference type="Gene3D" id="1.10.8.50">
    <property type="match status" value="1"/>
</dbReference>
<dbReference type="InterPro" id="IPR010979">
    <property type="entry name" value="Ribosomal_uS13-like_H2TH"/>
</dbReference>
<dbReference type="SUPFAM" id="SSF46946">
    <property type="entry name" value="S13-like H2TH domain"/>
    <property type="match status" value="1"/>
</dbReference>
<organism evidence="4 5">
    <name type="scientific">Hamiltosporidium tvaerminnensis</name>
    <dbReference type="NCBI Taxonomy" id="1176355"/>
    <lineage>
        <taxon>Eukaryota</taxon>
        <taxon>Fungi</taxon>
        <taxon>Fungi incertae sedis</taxon>
        <taxon>Microsporidia</taxon>
        <taxon>Dubosqiidae</taxon>
        <taxon>Hamiltosporidium</taxon>
    </lineage>
</organism>
<dbReference type="EMBL" id="PITJ01002898">
    <property type="protein sequence ID" value="TBT96592.1"/>
    <property type="molecule type" value="Genomic_DNA"/>
</dbReference>
<dbReference type="PANTHER" id="PTHR10871:SF3">
    <property type="entry name" value="SMALL RIBOSOMAL SUBUNIT PROTEIN US13"/>
    <property type="match status" value="1"/>
</dbReference>
<dbReference type="PANTHER" id="PTHR10871">
    <property type="entry name" value="30S RIBOSOMAL PROTEIN S13/40S RIBOSOMAL PROTEIN S18"/>
    <property type="match status" value="1"/>
</dbReference>
<keyword evidence="2 4" id="KW-0689">Ribosomal protein</keyword>
<protein>
    <submittedName>
        <fullName evidence="4">Ribosomal protein S13</fullName>
    </submittedName>
</protein>
<dbReference type="Proteomes" id="UP000292362">
    <property type="component" value="Unassembled WGS sequence"/>
</dbReference>
<accession>A0A4Q9KPQ5</accession>
<name>A0A4Q9KPQ5_9MICR</name>
<sequence length="157" mass="17877">MSSRNFLVQPSELNHIIRLFNTNINGTSLVTHALTKIKGIGRRYADAAVKMANIDPSKRAGELNNEELNALQNVITDPLSFGIPEWFLNHQKDYTDGTTSHLIGNQLDADIRLLIERGKKIKNVRSEVKELKVMVEEEEQLVLARRNKLLNIFKEID</sequence>
<evidence type="ECO:0000256" key="2">
    <source>
        <dbReference type="ARBA" id="ARBA00022980"/>
    </source>
</evidence>
<reference evidence="4 5" key="1">
    <citation type="submission" date="2017-12" db="EMBL/GenBank/DDBJ databases">
        <authorList>
            <person name="Pombert J.-F."/>
            <person name="Haag K.L."/>
            <person name="Ebert D."/>
        </authorList>
    </citation>
    <scope>NUCLEOTIDE SEQUENCE [LARGE SCALE GENOMIC DNA]</scope>
    <source>
        <strain evidence="4">FI-OER-3-3</strain>
    </source>
</reference>
<evidence type="ECO:0000256" key="3">
    <source>
        <dbReference type="ARBA" id="ARBA00023274"/>
    </source>
</evidence>